<comment type="caution">
    <text evidence="9">The sequence shown here is derived from an EMBL/GenBank/DDBJ whole genome shotgun (WGS) entry which is preliminary data.</text>
</comment>
<accession>A0ABD3MRS6</accession>
<reference evidence="9 10" key="1">
    <citation type="submission" date="2024-10" db="EMBL/GenBank/DDBJ databases">
        <title>Updated reference genomes for cyclostephanoid diatoms.</title>
        <authorList>
            <person name="Roberts W.R."/>
            <person name="Alverson A.J."/>
        </authorList>
    </citation>
    <scope>NUCLEOTIDE SEQUENCE [LARGE SCALE GENOMIC DNA]</scope>
    <source>
        <strain evidence="9 10">AJA010-31</strain>
    </source>
</reference>
<dbReference type="Proteomes" id="UP001530400">
    <property type="component" value="Unassembled WGS sequence"/>
</dbReference>
<dbReference type="PANTHER" id="PTHR14233">
    <property type="entry name" value="DUF914-RELATED"/>
    <property type="match status" value="1"/>
</dbReference>
<name>A0ABD3MRS6_9STRA</name>
<dbReference type="AlphaFoldDB" id="A0ABD3MRS6"/>
<comment type="subcellular location">
    <subcellularLocation>
        <location evidence="1">Membrane</location>
        <topology evidence="1">Multi-pass membrane protein</topology>
    </subcellularLocation>
</comment>
<dbReference type="GO" id="GO:0016020">
    <property type="term" value="C:membrane"/>
    <property type="evidence" value="ECO:0007669"/>
    <property type="project" value="UniProtKB-SubCell"/>
</dbReference>
<feature type="transmembrane region" description="Helical" evidence="8">
    <location>
        <begin position="162"/>
        <end position="178"/>
    </location>
</feature>
<dbReference type="Pfam" id="PF06027">
    <property type="entry name" value="SLC35F"/>
    <property type="match status" value="1"/>
</dbReference>
<evidence type="ECO:0000313" key="9">
    <source>
        <dbReference type="EMBL" id="KAL3766483.1"/>
    </source>
</evidence>
<feature type="transmembrane region" description="Helical" evidence="8">
    <location>
        <begin position="450"/>
        <end position="472"/>
    </location>
</feature>
<keyword evidence="5 8" id="KW-1133">Transmembrane helix</keyword>
<evidence type="ECO:0000256" key="3">
    <source>
        <dbReference type="ARBA" id="ARBA00022448"/>
    </source>
</evidence>
<keyword evidence="10" id="KW-1185">Reference proteome</keyword>
<proteinExistence type="inferred from homology"/>
<feature type="transmembrane region" description="Helical" evidence="8">
    <location>
        <begin position="279"/>
        <end position="298"/>
    </location>
</feature>
<evidence type="ECO:0000256" key="4">
    <source>
        <dbReference type="ARBA" id="ARBA00022692"/>
    </source>
</evidence>
<dbReference type="PANTHER" id="PTHR14233:SF4">
    <property type="entry name" value="SOLUTE CARRIER FAMILY 35 MEMBER F2"/>
    <property type="match status" value="1"/>
</dbReference>
<feature type="compositionally biased region" description="Acidic residues" evidence="7">
    <location>
        <begin position="202"/>
        <end position="218"/>
    </location>
</feature>
<dbReference type="InterPro" id="IPR009262">
    <property type="entry name" value="SLC35_F1/F2/F6"/>
</dbReference>
<evidence type="ECO:0000256" key="7">
    <source>
        <dbReference type="SAM" id="MobiDB-lite"/>
    </source>
</evidence>
<feature type="transmembrane region" description="Helical" evidence="8">
    <location>
        <begin position="254"/>
        <end position="273"/>
    </location>
</feature>
<gene>
    <name evidence="9" type="ORF">ACHAWO_004658</name>
</gene>
<dbReference type="SUPFAM" id="SSF103481">
    <property type="entry name" value="Multidrug resistance efflux transporter EmrE"/>
    <property type="match status" value="1"/>
</dbReference>
<evidence type="ECO:0000256" key="1">
    <source>
        <dbReference type="ARBA" id="ARBA00004141"/>
    </source>
</evidence>
<sequence length="545" mass="59062">MASTQQADDDDETYLTPVGIDRANTGIAEPSHVGTIAVDIEGVNSMISEGIEGVNSGLSDFHAIISDGHSGFSTPISHVGTIAGIEGVDSALTGGRSRAGTISVVGSVAFTITSTIVEGLVHTVAHWKVLLLGQAISLVLAAAGASNEILDLECGVSTPSTYNAFAYGVVTLFGLVAFKRESKRRSDEEIDEEQLRFHVEGADDEDGDNDSAGSEDDLTVEHESPTKRRFFTVTGNYTTDAKSHGSKSKARTKYPFLCGAFTIHAKWYHYFILALIETQAYYFIFLAFRYTSFTFVYISDALAIPSAMIFSRTIMKKRYSWTHLLGALVCIVGIAVNTVSDMENKDLVGYETSADHIKGDVYAIIGAVLLGLDDVLSEIVVTDFGGVNEMIFMKGFYGTLISIVQILIFELENVNALFGANGACGMSKRMTLFSIHVATRSLDFAGEMQFLYLSEAALLNLSLLTSDLYAALFDIISVGLELTRYYYIAFVLIFAGIVLYEASPSPSTRGTDAPVDIEIRQVRKRGSMETTEHAGNVMDIEAELT</sequence>
<feature type="transmembrane region" description="Helical" evidence="8">
    <location>
        <begin position="319"/>
        <end position="339"/>
    </location>
</feature>
<keyword evidence="3" id="KW-0813">Transport</keyword>
<keyword evidence="6 8" id="KW-0472">Membrane</keyword>
<feature type="compositionally biased region" description="Basic and acidic residues" evidence="7">
    <location>
        <begin position="189"/>
        <end position="201"/>
    </location>
</feature>
<keyword evidence="4 8" id="KW-0812">Transmembrane</keyword>
<dbReference type="InterPro" id="IPR037185">
    <property type="entry name" value="EmrE-like"/>
</dbReference>
<feature type="transmembrane region" description="Helical" evidence="8">
    <location>
        <begin position="391"/>
        <end position="409"/>
    </location>
</feature>
<organism evidence="9 10">
    <name type="scientific">Cyclotella atomus</name>
    <dbReference type="NCBI Taxonomy" id="382360"/>
    <lineage>
        <taxon>Eukaryota</taxon>
        <taxon>Sar</taxon>
        <taxon>Stramenopiles</taxon>
        <taxon>Ochrophyta</taxon>
        <taxon>Bacillariophyta</taxon>
        <taxon>Coscinodiscophyceae</taxon>
        <taxon>Thalassiosirophycidae</taxon>
        <taxon>Stephanodiscales</taxon>
        <taxon>Stephanodiscaceae</taxon>
        <taxon>Cyclotella</taxon>
    </lineage>
</organism>
<protein>
    <submittedName>
        <fullName evidence="9">Uncharacterized protein</fullName>
    </submittedName>
</protein>
<evidence type="ECO:0000256" key="2">
    <source>
        <dbReference type="ARBA" id="ARBA00007863"/>
    </source>
</evidence>
<evidence type="ECO:0000256" key="6">
    <source>
        <dbReference type="ARBA" id="ARBA00023136"/>
    </source>
</evidence>
<evidence type="ECO:0000256" key="5">
    <source>
        <dbReference type="ARBA" id="ARBA00022989"/>
    </source>
</evidence>
<feature type="region of interest" description="Disordered" evidence="7">
    <location>
        <begin position="189"/>
        <end position="222"/>
    </location>
</feature>
<comment type="similarity">
    <text evidence="2">Belongs to the SLC35F solute transporter family.</text>
</comment>
<dbReference type="InterPro" id="IPR052221">
    <property type="entry name" value="SLC35F_Transporter"/>
</dbReference>
<feature type="transmembrane region" description="Helical" evidence="8">
    <location>
        <begin position="129"/>
        <end position="150"/>
    </location>
</feature>
<evidence type="ECO:0000313" key="10">
    <source>
        <dbReference type="Proteomes" id="UP001530400"/>
    </source>
</evidence>
<evidence type="ECO:0000256" key="8">
    <source>
        <dbReference type="SAM" id="Phobius"/>
    </source>
</evidence>
<feature type="transmembrane region" description="Helical" evidence="8">
    <location>
        <begin position="484"/>
        <end position="502"/>
    </location>
</feature>
<dbReference type="EMBL" id="JALLPJ020001385">
    <property type="protein sequence ID" value="KAL3766483.1"/>
    <property type="molecule type" value="Genomic_DNA"/>
</dbReference>